<accession>A0ABY6G0M4</accession>
<evidence type="ECO:0008006" key="4">
    <source>
        <dbReference type="Google" id="ProtNLM"/>
    </source>
</evidence>
<gene>
    <name evidence="2" type="ORF">BRM3_14285</name>
</gene>
<sequence length="150" mass="16577">MADTGTDEDGRFSDEERAAMKQRGTELRRSRTATGAAKQEAEAQALADAIAGMEGEDRELAELVERAVADAAPQLLKKTWYGFPAWHAGDGKAIVFFKPAAKFKDRYATLGFNDMARLDDGDMWAKEFALLHASDEVRRRVAELVRRAVG</sequence>
<proteinExistence type="predicted"/>
<feature type="region of interest" description="Disordered" evidence="1">
    <location>
        <begin position="1"/>
        <end position="40"/>
    </location>
</feature>
<evidence type="ECO:0000313" key="3">
    <source>
        <dbReference type="Proteomes" id="UP001164305"/>
    </source>
</evidence>
<evidence type="ECO:0000313" key="2">
    <source>
        <dbReference type="EMBL" id="UYG16747.1"/>
    </source>
</evidence>
<dbReference type="RefSeq" id="WP_263593960.1">
    <property type="nucleotide sequence ID" value="NZ_CP107020.1"/>
</dbReference>
<protein>
    <recommendedName>
        <fullName evidence="4">YdhG-like domain-containing protein</fullName>
    </recommendedName>
</protein>
<dbReference type="Proteomes" id="UP001164305">
    <property type="component" value="Chromosome"/>
</dbReference>
<organism evidence="2 3">
    <name type="scientific">Brachybacterium huguangmaarense</name>
    <dbReference type="NCBI Taxonomy" id="1652028"/>
    <lineage>
        <taxon>Bacteria</taxon>
        <taxon>Bacillati</taxon>
        <taxon>Actinomycetota</taxon>
        <taxon>Actinomycetes</taxon>
        <taxon>Micrococcales</taxon>
        <taxon>Dermabacteraceae</taxon>
        <taxon>Brachybacterium</taxon>
    </lineage>
</organism>
<feature type="compositionally biased region" description="Basic and acidic residues" evidence="1">
    <location>
        <begin position="8"/>
        <end position="29"/>
    </location>
</feature>
<dbReference type="SUPFAM" id="SSF159888">
    <property type="entry name" value="YdhG-like"/>
    <property type="match status" value="1"/>
</dbReference>
<evidence type="ECO:0000256" key="1">
    <source>
        <dbReference type="SAM" id="MobiDB-lite"/>
    </source>
</evidence>
<reference evidence="2" key="1">
    <citation type="submission" date="2022-10" db="EMBL/GenBank/DDBJ databases">
        <title>Whole-Genome Sequencing of Brachybacterium huguangmaarense BRM-3, Isolated from Betula schmidtii.</title>
        <authorList>
            <person name="Haam D."/>
        </authorList>
    </citation>
    <scope>NUCLEOTIDE SEQUENCE</scope>
    <source>
        <strain evidence="2">BRM-3</strain>
    </source>
</reference>
<name>A0ABY6G0M4_9MICO</name>
<dbReference type="EMBL" id="CP107020">
    <property type="protein sequence ID" value="UYG16747.1"/>
    <property type="molecule type" value="Genomic_DNA"/>
</dbReference>
<keyword evidence="3" id="KW-1185">Reference proteome</keyword>